<dbReference type="GO" id="GO:0046983">
    <property type="term" value="F:protein dimerization activity"/>
    <property type="evidence" value="ECO:0007669"/>
    <property type="project" value="InterPro"/>
</dbReference>
<organism evidence="4 5">
    <name type="scientific">Hirsutella minnesotensis 3608</name>
    <dbReference type="NCBI Taxonomy" id="1043627"/>
    <lineage>
        <taxon>Eukaryota</taxon>
        <taxon>Fungi</taxon>
        <taxon>Dikarya</taxon>
        <taxon>Ascomycota</taxon>
        <taxon>Pezizomycotina</taxon>
        <taxon>Sordariomycetes</taxon>
        <taxon>Hypocreomycetidae</taxon>
        <taxon>Hypocreales</taxon>
        <taxon>Ophiocordycipitaceae</taxon>
        <taxon>Hirsutella</taxon>
    </lineage>
</organism>
<dbReference type="OrthoDB" id="4940591at2759"/>
<evidence type="ECO:0000259" key="3">
    <source>
        <dbReference type="Pfam" id="PF24870"/>
    </source>
</evidence>
<dbReference type="InterPro" id="IPR008906">
    <property type="entry name" value="HATC_C_dom"/>
</dbReference>
<dbReference type="Proteomes" id="UP000054481">
    <property type="component" value="Unassembled WGS sequence"/>
</dbReference>
<dbReference type="SUPFAM" id="SSF53098">
    <property type="entry name" value="Ribonuclease H-like"/>
    <property type="match status" value="1"/>
</dbReference>
<dbReference type="PANTHER" id="PTHR42029:SF3">
    <property type="entry name" value="AN04G07800"/>
    <property type="match status" value="1"/>
</dbReference>
<evidence type="ECO:0000259" key="2">
    <source>
        <dbReference type="Pfam" id="PF05699"/>
    </source>
</evidence>
<evidence type="ECO:0000256" key="1">
    <source>
        <dbReference type="SAM" id="SignalP"/>
    </source>
</evidence>
<sequence>MRPAIPATLLISATTTAWAALYETILPSERPTATKDPWQCTTETLPQYFDVPKPTGRLASAVQSYNLELVKGCEPTGLNAYSIPACAFPEPSKWCAFTTAAPSTLLPEFSSYASSASSWWSARSSTAIELAEECPSGWFKAMVDTPGGSAWLNLTLIFSECYAEAHTTSSISWITSAPSATTTSRITGMGPQSTPTSDVDNGGDQLNVNQPNQLALHPAYRWGYFESVWSSRPTWISKAKDMVQSTWDREYKTLDIPLEISDEPAAKPQRTQYYSPFERYKDIARTCPCEEEHPDTAEDEHARWQQDLLPTDSDIRDPREYWHAQRFKYPRPLRMALDFMTVQAMSAECERLFSAAGRMVTPRRTQLEANTIALCQVLRSWLQAGIVETSTQYY</sequence>
<keyword evidence="5" id="KW-1185">Reference proteome</keyword>
<evidence type="ECO:0000313" key="4">
    <source>
        <dbReference type="EMBL" id="KJZ70049.1"/>
    </source>
</evidence>
<dbReference type="InterPro" id="IPR056637">
    <property type="entry name" value="DUF7735"/>
</dbReference>
<keyword evidence="1" id="KW-0732">Signal</keyword>
<feature type="domain" description="DUF7735" evidence="3">
    <location>
        <begin position="25"/>
        <end position="169"/>
    </location>
</feature>
<evidence type="ECO:0000313" key="5">
    <source>
        <dbReference type="Proteomes" id="UP000054481"/>
    </source>
</evidence>
<name>A0A0F8A255_9HYPO</name>
<dbReference type="PANTHER" id="PTHR42029">
    <property type="entry name" value="AN04G07800"/>
    <property type="match status" value="1"/>
</dbReference>
<feature type="chain" id="PRO_5002526218" evidence="1">
    <location>
        <begin position="20"/>
        <end position="394"/>
    </location>
</feature>
<reference evidence="4 5" key="1">
    <citation type="journal article" date="2014" name="Genome Biol. Evol.">
        <title>Comparative genomics and transcriptomics analyses reveal divergent lifestyle features of nematode endoparasitic fungus Hirsutella minnesotensis.</title>
        <authorList>
            <person name="Lai Y."/>
            <person name="Liu K."/>
            <person name="Zhang X."/>
            <person name="Zhang X."/>
            <person name="Li K."/>
            <person name="Wang N."/>
            <person name="Shu C."/>
            <person name="Wu Y."/>
            <person name="Wang C."/>
            <person name="Bushley K.E."/>
            <person name="Xiang M."/>
            <person name="Liu X."/>
        </authorList>
    </citation>
    <scope>NUCLEOTIDE SEQUENCE [LARGE SCALE GENOMIC DNA]</scope>
    <source>
        <strain evidence="4 5">3608</strain>
    </source>
</reference>
<dbReference type="AlphaFoldDB" id="A0A0F8A255"/>
<gene>
    <name evidence="4" type="ORF">HIM_10553</name>
</gene>
<protein>
    <submittedName>
        <fullName evidence="4">Uncharacterized protein</fullName>
    </submittedName>
</protein>
<dbReference type="Pfam" id="PF24870">
    <property type="entry name" value="DUF7735"/>
    <property type="match status" value="1"/>
</dbReference>
<accession>A0A0F8A255</accession>
<dbReference type="InterPro" id="IPR012337">
    <property type="entry name" value="RNaseH-like_sf"/>
</dbReference>
<feature type="signal peptide" evidence="1">
    <location>
        <begin position="1"/>
        <end position="19"/>
    </location>
</feature>
<proteinExistence type="predicted"/>
<dbReference type="Pfam" id="PF05699">
    <property type="entry name" value="Dimer_Tnp_hAT"/>
    <property type="match status" value="1"/>
</dbReference>
<feature type="domain" description="HAT C-terminal dimerisation" evidence="2">
    <location>
        <begin position="307"/>
        <end position="382"/>
    </location>
</feature>
<dbReference type="EMBL" id="KQ030653">
    <property type="protein sequence ID" value="KJZ70049.1"/>
    <property type="molecule type" value="Genomic_DNA"/>
</dbReference>